<keyword evidence="2" id="KW-0472">Membrane</keyword>
<dbReference type="SUPFAM" id="SSF57196">
    <property type="entry name" value="EGF/Laminin"/>
    <property type="match status" value="1"/>
</dbReference>
<evidence type="ECO:0000256" key="2">
    <source>
        <dbReference type="SAM" id="Phobius"/>
    </source>
</evidence>
<sequence>MRGDPRSGIPHCTKRAARMDASTPQACDRQLCQYHGKCVTVDGEPVCECLLGYRGAFCQDRVSESIRVPLTLGVLGVIGGAILLAFACRFIWKRVKTFRRKSVGTSQRIALVEMVDRGTSSYNQSL</sequence>
<comment type="caution">
    <text evidence="1">Lacks conserved residue(s) required for the propagation of feature annotation.</text>
</comment>
<dbReference type="AlphaFoldDB" id="A0A9D3LPY0"/>
<reference evidence="4" key="1">
    <citation type="submission" date="2021-01" db="EMBL/GenBank/DDBJ databases">
        <title>A chromosome-scale assembly of European eel, Anguilla anguilla.</title>
        <authorList>
            <person name="Henkel C."/>
            <person name="Jong-Raadsen S.A."/>
            <person name="Dufour S."/>
            <person name="Weltzien F.-A."/>
            <person name="Palstra A.P."/>
            <person name="Pelster B."/>
            <person name="Spaink H.P."/>
            <person name="Van Den Thillart G.E."/>
            <person name="Jansen H."/>
            <person name="Zahm M."/>
            <person name="Klopp C."/>
            <person name="Cedric C."/>
            <person name="Louis A."/>
            <person name="Berthelot C."/>
            <person name="Parey E."/>
            <person name="Roest Crollius H."/>
            <person name="Montfort J."/>
            <person name="Robinson-Rechavi M."/>
            <person name="Bucao C."/>
            <person name="Bouchez O."/>
            <person name="Gislard M."/>
            <person name="Lluch J."/>
            <person name="Milhes M."/>
            <person name="Lampietro C."/>
            <person name="Lopez Roques C."/>
            <person name="Donnadieu C."/>
            <person name="Braasch I."/>
            <person name="Desvignes T."/>
            <person name="Postlethwait J."/>
            <person name="Bobe J."/>
            <person name="Guiguen Y."/>
            <person name="Dirks R."/>
        </authorList>
    </citation>
    <scope>NUCLEOTIDE SEQUENCE</scope>
    <source>
        <strain evidence="4">Tag_6206</strain>
        <tissue evidence="4">Liver</tissue>
    </source>
</reference>
<comment type="caution">
    <text evidence="4">The sequence shown here is derived from an EMBL/GenBank/DDBJ whole genome shotgun (WGS) entry which is preliminary data.</text>
</comment>
<evidence type="ECO:0000313" key="4">
    <source>
        <dbReference type="EMBL" id="KAG5834754.1"/>
    </source>
</evidence>
<dbReference type="PROSITE" id="PS00022">
    <property type="entry name" value="EGF_1"/>
    <property type="match status" value="1"/>
</dbReference>
<dbReference type="PROSITE" id="PS01186">
    <property type="entry name" value="EGF_2"/>
    <property type="match status" value="1"/>
</dbReference>
<organism evidence="4 5">
    <name type="scientific">Anguilla anguilla</name>
    <name type="common">European freshwater eel</name>
    <name type="synonym">Muraena anguilla</name>
    <dbReference type="NCBI Taxonomy" id="7936"/>
    <lineage>
        <taxon>Eukaryota</taxon>
        <taxon>Metazoa</taxon>
        <taxon>Chordata</taxon>
        <taxon>Craniata</taxon>
        <taxon>Vertebrata</taxon>
        <taxon>Euteleostomi</taxon>
        <taxon>Actinopterygii</taxon>
        <taxon>Neopterygii</taxon>
        <taxon>Teleostei</taxon>
        <taxon>Anguilliformes</taxon>
        <taxon>Anguillidae</taxon>
        <taxon>Anguilla</taxon>
    </lineage>
</organism>
<keyword evidence="5" id="KW-1185">Reference proteome</keyword>
<accession>A0A9D3LPY0</accession>
<gene>
    <name evidence="4" type="ORF">ANANG_G00264920</name>
</gene>
<protein>
    <recommendedName>
        <fullName evidence="3">EGF-like domain-containing protein</fullName>
    </recommendedName>
</protein>
<proteinExistence type="predicted"/>
<dbReference type="EMBL" id="JAFIRN010000015">
    <property type="protein sequence ID" value="KAG5834754.1"/>
    <property type="molecule type" value="Genomic_DNA"/>
</dbReference>
<keyword evidence="1" id="KW-0245">EGF-like domain</keyword>
<evidence type="ECO:0000259" key="3">
    <source>
        <dbReference type="PROSITE" id="PS50026"/>
    </source>
</evidence>
<dbReference type="InterPro" id="IPR000742">
    <property type="entry name" value="EGF"/>
</dbReference>
<keyword evidence="2" id="KW-0812">Transmembrane</keyword>
<feature type="transmembrane region" description="Helical" evidence="2">
    <location>
        <begin position="70"/>
        <end position="92"/>
    </location>
</feature>
<dbReference type="Pfam" id="PF00008">
    <property type="entry name" value="EGF"/>
    <property type="match status" value="1"/>
</dbReference>
<dbReference type="CDD" id="cd00054">
    <property type="entry name" value="EGF_CA"/>
    <property type="match status" value="1"/>
</dbReference>
<keyword evidence="2" id="KW-1133">Transmembrane helix</keyword>
<dbReference type="Proteomes" id="UP001044222">
    <property type="component" value="Chromosome 15"/>
</dbReference>
<name>A0A9D3LPY0_ANGAN</name>
<feature type="disulfide bond" evidence="1">
    <location>
        <begin position="49"/>
        <end position="58"/>
    </location>
</feature>
<dbReference type="PROSITE" id="PS50026">
    <property type="entry name" value="EGF_3"/>
    <property type="match status" value="1"/>
</dbReference>
<dbReference type="Gene3D" id="2.10.25.10">
    <property type="entry name" value="Laminin"/>
    <property type="match status" value="1"/>
</dbReference>
<keyword evidence="1" id="KW-1015">Disulfide bond</keyword>
<evidence type="ECO:0000256" key="1">
    <source>
        <dbReference type="PROSITE-ProRule" id="PRU00076"/>
    </source>
</evidence>
<feature type="domain" description="EGF-like" evidence="3">
    <location>
        <begin position="23"/>
        <end position="59"/>
    </location>
</feature>
<evidence type="ECO:0000313" key="5">
    <source>
        <dbReference type="Proteomes" id="UP001044222"/>
    </source>
</evidence>